<proteinExistence type="predicted"/>
<sequence>METEEPRDNKIAKNKEAEFDRQRQIKRASSDESRSRKWKRFEQVKAATRSCLPLQDSNGGGRERKRIKLFKKRTSTLAHSPLNRESSEDSNRSRGCGRKQRKNLRKDARSPLRERIDPDRGKKHSGDCRSNESARSLHISTKKDDRDREREQVFYNFLGEDQSVVEITIPKVTHPRNKKIPTSSQIYIDEAVAAFDRGNGSLSAECLLKASTLQLKNFCIKNGFDTFSHAGNKGVVSFLITKFFGEKIAADICVNWSCLSYCHACSRKNSVEFDFIRVYLKSAQTFCNSIFSIYDRVSIKYEDVVRDRPHLMEEIVEVRYPEKVNEYELANEVIAIRYDKVDVHNMSEFFKHLAVMTTNVYLSINQTIELNDKKKTFDVKVRGREEVLVVMDGSFKLSLEFKKESMDISCNQGDYIKIRKNVWYQMEVEDYTKVIRLVDENC</sequence>
<protein>
    <submittedName>
        <fullName evidence="3">Uncharacterized protein</fullName>
    </submittedName>
</protein>
<name>A0A914L467_MELIC</name>
<feature type="compositionally biased region" description="Basic and acidic residues" evidence="1">
    <location>
        <begin position="105"/>
        <end position="132"/>
    </location>
</feature>
<evidence type="ECO:0000313" key="2">
    <source>
        <dbReference type="Proteomes" id="UP000887563"/>
    </source>
</evidence>
<feature type="compositionally biased region" description="Basic residues" evidence="1">
    <location>
        <begin position="63"/>
        <end position="74"/>
    </location>
</feature>
<dbReference type="Proteomes" id="UP000887563">
    <property type="component" value="Unplaced"/>
</dbReference>
<accession>A0A914L467</accession>
<keyword evidence="2" id="KW-1185">Reference proteome</keyword>
<feature type="compositionally biased region" description="Basic residues" evidence="1">
    <location>
        <begin position="95"/>
        <end position="104"/>
    </location>
</feature>
<dbReference type="AlphaFoldDB" id="A0A914L467"/>
<evidence type="ECO:0000256" key="1">
    <source>
        <dbReference type="SAM" id="MobiDB-lite"/>
    </source>
</evidence>
<dbReference type="InterPro" id="IPR014710">
    <property type="entry name" value="RmlC-like_jellyroll"/>
</dbReference>
<organism evidence="2 3">
    <name type="scientific">Meloidogyne incognita</name>
    <name type="common">Southern root-knot nematode worm</name>
    <name type="synonym">Oxyuris incognita</name>
    <dbReference type="NCBI Taxonomy" id="6306"/>
    <lineage>
        <taxon>Eukaryota</taxon>
        <taxon>Metazoa</taxon>
        <taxon>Ecdysozoa</taxon>
        <taxon>Nematoda</taxon>
        <taxon>Chromadorea</taxon>
        <taxon>Rhabditida</taxon>
        <taxon>Tylenchina</taxon>
        <taxon>Tylenchomorpha</taxon>
        <taxon>Tylenchoidea</taxon>
        <taxon>Meloidogynidae</taxon>
        <taxon>Meloidogyninae</taxon>
        <taxon>Meloidogyne</taxon>
        <taxon>Meloidogyne incognita group</taxon>
    </lineage>
</organism>
<evidence type="ECO:0000313" key="3">
    <source>
        <dbReference type="WBParaSite" id="Minc3s00252g08636"/>
    </source>
</evidence>
<feature type="region of interest" description="Disordered" evidence="1">
    <location>
        <begin position="1"/>
        <end position="145"/>
    </location>
</feature>
<feature type="compositionally biased region" description="Basic and acidic residues" evidence="1">
    <location>
        <begin position="1"/>
        <end position="43"/>
    </location>
</feature>
<dbReference type="WBParaSite" id="Minc3s00252g08636">
    <property type="protein sequence ID" value="Minc3s00252g08636"/>
    <property type="gene ID" value="Minc3s00252g08636"/>
</dbReference>
<reference evidence="3" key="1">
    <citation type="submission" date="2022-11" db="UniProtKB">
        <authorList>
            <consortium name="WormBaseParasite"/>
        </authorList>
    </citation>
    <scope>IDENTIFICATION</scope>
</reference>
<dbReference type="Gene3D" id="2.60.120.10">
    <property type="entry name" value="Jelly Rolls"/>
    <property type="match status" value="1"/>
</dbReference>